<dbReference type="EMBL" id="CM046388">
    <property type="protein sequence ID" value="KAI8570593.1"/>
    <property type="molecule type" value="Genomic_DNA"/>
</dbReference>
<comment type="caution">
    <text evidence="1">The sequence shown here is derived from an EMBL/GenBank/DDBJ whole genome shotgun (WGS) entry which is preliminary data.</text>
</comment>
<keyword evidence="2" id="KW-1185">Reference proteome</keyword>
<organism evidence="1 2">
    <name type="scientific">Rhododendron molle</name>
    <name type="common">Chinese azalea</name>
    <name type="synonym">Azalea mollis</name>
    <dbReference type="NCBI Taxonomy" id="49168"/>
    <lineage>
        <taxon>Eukaryota</taxon>
        <taxon>Viridiplantae</taxon>
        <taxon>Streptophyta</taxon>
        <taxon>Embryophyta</taxon>
        <taxon>Tracheophyta</taxon>
        <taxon>Spermatophyta</taxon>
        <taxon>Magnoliopsida</taxon>
        <taxon>eudicotyledons</taxon>
        <taxon>Gunneridae</taxon>
        <taxon>Pentapetalae</taxon>
        <taxon>asterids</taxon>
        <taxon>Ericales</taxon>
        <taxon>Ericaceae</taxon>
        <taxon>Ericoideae</taxon>
        <taxon>Rhodoreae</taxon>
        <taxon>Rhododendron</taxon>
    </lineage>
</organism>
<reference evidence="1" key="1">
    <citation type="submission" date="2022-02" db="EMBL/GenBank/DDBJ databases">
        <title>Plant Genome Project.</title>
        <authorList>
            <person name="Zhang R.-G."/>
        </authorList>
    </citation>
    <scope>NUCLEOTIDE SEQUENCE</scope>
    <source>
        <strain evidence="1">AT1</strain>
    </source>
</reference>
<evidence type="ECO:0000313" key="1">
    <source>
        <dbReference type="EMBL" id="KAI8570593.1"/>
    </source>
</evidence>
<sequence>MTILLGNLRLSDLSSSTNSIMKMDAMGVWKKKELLSCNSKIPAISQTALRCHLERKMITWIVAIGNVFSVIPLHVELSNLNSIVQEDIGAQSGIGILAELINLEELDLSWNSLGNGILPSLNKLSNLKILNLARTNLNGSISAEAELENRCNGCLEKDSINFPNGTSLPSWEEDDNMDCCHWECVECYSTTRRVIKLKLNRTRGYWGAEWHLNASILLPFESLHSLDLSQNQLRSFVGNEGMASYIFYMIK</sequence>
<gene>
    <name evidence="1" type="ORF">RHMOL_Rhmol01G0047400</name>
</gene>
<accession>A0ACC0Q1D4</accession>
<protein>
    <submittedName>
        <fullName evidence="1">Uncharacterized protein</fullName>
    </submittedName>
</protein>
<dbReference type="Proteomes" id="UP001062846">
    <property type="component" value="Chromosome 1"/>
</dbReference>
<name>A0ACC0Q1D4_RHOML</name>
<proteinExistence type="predicted"/>
<evidence type="ECO:0000313" key="2">
    <source>
        <dbReference type="Proteomes" id="UP001062846"/>
    </source>
</evidence>